<evidence type="ECO:0000256" key="1">
    <source>
        <dbReference type="SAM" id="MobiDB-lite"/>
    </source>
</evidence>
<gene>
    <name evidence="2" type="ORF">KTA_23250</name>
</gene>
<organism evidence="2">
    <name type="scientific">Thermogemmatispora argillosa</name>
    <dbReference type="NCBI Taxonomy" id="2045280"/>
    <lineage>
        <taxon>Bacteria</taxon>
        <taxon>Bacillati</taxon>
        <taxon>Chloroflexota</taxon>
        <taxon>Ktedonobacteria</taxon>
        <taxon>Thermogemmatisporales</taxon>
        <taxon>Thermogemmatisporaceae</taxon>
        <taxon>Thermogemmatispora</taxon>
    </lineage>
</organism>
<reference evidence="2" key="1">
    <citation type="submission" date="2018-12" db="EMBL/GenBank/DDBJ databases">
        <title>Novel natural products biosynthetic potential of the class Ktedonobacteria.</title>
        <authorList>
            <person name="Zheng Y."/>
            <person name="Saitou A."/>
            <person name="Wang C.M."/>
            <person name="Toyoda A."/>
            <person name="Minakuchi Y."/>
            <person name="Sekiguchi Y."/>
            <person name="Ueda K."/>
            <person name="Takano H."/>
            <person name="Sakai Y."/>
            <person name="Yokota A."/>
            <person name="Yabe S."/>
        </authorList>
    </citation>
    <scope>NUCLEOTIDE SEQUENCE</scope>
    <source>
        <strain evidence="2">A3-2</strain>
    </source>
</reference>
<feature type="compositionally biased region" description="Basic and acidic residues" evidence="1">
    <location>
        <begin position="43"/>
        <end position="54"/>
    </location>
</feature>
<proteinExistence type="predicted"/>
<name>A0A455T2T9_9CHLR</name>
<feature type="region of interest" description="Disordered" evidence="1">
    <location>
        <begin position="30"/>
        <end position="54"/>
    </location>
</feature>
<accession>A0A455T2T9</accession>
<sequence>MPEKRRSLCAKAVENLGISDKQAVEEREERAGAVDKFSTGSVEKSREKTVAPVI</sequence>
<dbReference type="AlphaFoldDB" id="A0A455T2T9"/>
<dbReference type="EMBL" id="AP019377">
    <property type="protein sequence ID" value="BBH94126.1"/>
    <property type="molecule type" value="Genomic_DNA"/>
</dbReference>
<evidence type="ECO:0000313" key="2">
    <source>
        <dbReference type="EMBL" id="BBH94126.1"/>
    </source>
</evidence>
<protein>
    <submittedName>
        <fullName evidence="2">Uncharacterized protein</fullName>
    </submittedName>
</protein>